<dbReference type="EMBL" id="JAFCIX010000366">
    <property type="protein sequence ID" value="KAH6592859.1"/>
    <property type="molecule type" value="Genomic_DNA"/>
</dbReference>
<evidence type="ECO:0000256" key="1">
    <source>
        <dbReference type="SAM" id="MobiDB-lite"/>
    </source>
</evidence>
<accession>A0ABQ8F624</accession>
<evidence type="ECO:0000313" key="3">
    <source>
        <dbReference type="Proteomes" id="UP001648503"/>
    </source>
</evidence>
<organism evidence="2 3">
    <name type="scientific">Batrachochytrium salamandrivorans</name>
    <dbReference type="NCBI Taxonomy" id="1357716"/>
    <lineage>
        <taxon>Eukaryota</taxon>
        <taxon>Fungi</taxon>
        <taxon>Fungi incertae sedis</taxon>
        <taxon>Chytridiomycota</taxon>
        <taxon>Chytridiomycota incertae sedis</taxon>
        <taxon>Chytridiomycetes</taxon>
        <taxon>Rhizophydiales</taxon>
        <taxon>Rhizophydiales incertae sedis</taxon>
        <taxon>Batrachochytrium</taxon>
    </lineage>
</organism>
<protein>
    <submittedName>
        <fullName evidence="2">Uncharacterized protein</fullName>
    </submittedName>
</protein>
<name>A0ABQ8F624_9FUNG</name>
<comment type="caution">
    <text evidence="2">The sequence shown here is derived from an EMBL/GenBank/DDBJ whole genome shotgun (WGS) entry which is preliminary data.</text>
</comment>
<gene>
    <name evidence="2" type="ORF">BASA50_007787</name>
</gene>
<feature type="region of interest" description="Disordered" evidence="1">
    <location>
        <begin position="71"/>
        <end position="101"/>
    </location>
</feature>
<dbReference type="Proteomes" id="UP001648503">
    <property type="component" value="Unassembled WGS sequence"/>
</dbReference>
<proteinExistence type="predicted"/>
<reference evidence="2 3" key="1">
    <citation type="submission" date="2021-02" db="EMBL/GenBank/DDBJ databases">
        <title>Variation within the Batrachochytrium salamandrivorans European outbreak.</title>
        <authorList>
            <person name="Kelly M."/>
            <person name="Pasmans F."/>
            <person name="Shea T.P."/>
            <person name="Munoz J.F."/>
            <person name="Carranza S."/>
            <person name="Cuomo C.A."/>
            <person name="Martel A."/>
        </authorList>
    </citation>
    <scope>NUCLEOTIDE SEQUENCE [LARGE SCALE GENOMIC DNA]</scope>
    <source>
        <strain evidence="2 3">AMFP18/2</strain>
    </source>
</reference>
<evidence type="ECO:0000313" key="2">
    <source>
        <dbReference type="EMBL" id="KAH6592859.1"/>
    </source>
</evidence>
<keyword evidence="3" id="KW-1185">Reference proteome</keyword>
<sequence length="115" mass="12344">MFVYQDIVDAVDPSRNDQKKGIQKSYIADPCSTAITTDLPHVDPIHYAPIKTICHIPNLKIVPKKSLPVKKATEKEPAAPAVDPPSDMAAEITPATQDDGVAPTVAPIADVEMCL</sequence>